<feature type="coiled-coil region" evidence="1">
    <location>
        <begin position="456"/>
        <end position="584"/>
    </location>
</feature>
<proteinExistence type="predicted"/>
<dbReference type="PANTHER" id="PTHR21207:SF2">
    <property type="entry name" value="PARKIN COREGULATED GENE PROTEIN"/>
    <property type="match status" value="1"/>
</dbReference>
<dbReference type="SUPFAM" id="SSF48371">
    <property type="entry name" value="ARM repeat"/>
    <property type="match status" value="1"/>
</dbReference>
<dbReference type="OMA" id="DFRIGAN"/>
<dbReference type="GeneID" id="9087006"/>
<dbReference type="GO" id="GO:0030544">
    <property type="term" value="F:Hsp70 protein binding"/>
    <property type="evidence" value="ECO:0007669"/>
    <property type="project" value="TreeGrafter"/>
</dbReference>
<evidence type="ECO:0000256" key="1">
    <source>
        <dbReference type="SAM" id="Coils"/>
    </source>
</evidence>
<feature type="coiled-coil region" evidence="1">
    <location>
        <begin position="298"/>
        <end position="395"/>
    </location>
</feature>
<dbReference type="PANTHER" id="PTHR21207">
    <property type="entry name" value="PARKIN COREGULATED GENE PROTEIN PARK2 COREGULATED"/>
    <property type="match status" value="1"/>
</dbReference>
<dbReference type="GO" id="GO:0051879">
    <property type="term" value="F:Hsp90 protein binding"/>
    <property type="evidence" value="ECO:0007669"/>
    <property type="project" value="TreeGrafter"/>
</dbReference>
<sequence length="840" mass="96776">MQQACNAPGAAVTLILEDQLKRIVTHDARRTHKQKMAGLIPRGYDSPFGDFPPDYKPKRNLINTIGLARSRPQAVERVGPKGAARPDCIPPPRAGAYSRKPIKPTEFRKFYDRGDLPIQVSHAGTWNRIAWKADIEKLDYHHYLPIFFDGIREKEEPYRFLAVEGVYDMLEKGGARILPVIPQLIIPIKTALNSRDPEVIATTLKMLQTLVLSAEMIGEALVPYYRQILPIFNIFKNSNIHCKDKMDYGQRKRLVLGDLVEETLEIFEIHGGEDAFINIKYMVPTYESVCEFEKVNEVKFLQEQHAAAVTALARIEQQRDEARATVRDYEQSQEAVEKEYESDMNNLRVLQEEEREQRVQLQQHDDNITEAALTNTNIKTMIKSEEEAIVNLKAEQKTSIAEEVRLEGIAEEFKRIKKLGEDQVVFTDNEAARVMEMLRQIVQEQDQIVAAMRNMEAQAKSEMDSVETALRAEKKRNTELLQQCRHNEVTERKMTQEIEDLKRLSDEERKELIRLEAMRDGSAYEQEQYVNEKGELMRRLESLKEQNKKSCLPCIDHSVVVVDCRRYSDSITELESSNERTREKYNGQAERFRDMGDQVFRLMDQLKLLQLERKKRVESVSERRKRAEHLEVANAQSLAKIEVEREARQDAEAALRKVQQVLNLLRKKQRSLEETYTMATRVWEKTERDANQLYDNLRALTTRNQYLVNRVDGQVDDSSTLKQLLAEMREELQKLRQTVCSVEASVGGWGRPFPAQEKELQDLTDEAVPLLCEMLNMLSYLRLLDISENYFTSGGIGKVSDSMKGMEGITSVLVNDEIITANSGVQTRVQVGVYGVLWVK</sequence>
<feature type="coiled-coil region" evidence="1">
    <location>
        <begin position="641"/>
        <end position="675"/>
    </location>
</feature>
<evidence type="ECO:0000313" key="4">
    <source>
        <dbReference type="Proteomes" id="UP000007800"/>
    </source>
</evidence>
<evidence type="ECO:0000313" key="3">
    <source>
        <dbReference type="EMBL" id="EER17745.1"/>
    </source>
</evidence>
<accession>C5KCZ6</accession>
<gene>
    <name evidence="3" type="ORF">Pmar_PMAR023672</name>
</gene>
<dbReference type="RefSeq" id="XP_002785949.1">
    <property type="nucleotide sequence ID" value="XM_002785903.1"/>
</dbReference>
<dbReference type="InterPro" id="IPR019399">
    <property type="entry name" value="Parkin_co-regulated_protein"/>
</dbReference>
<protein>
    <submittedName>
        <fullName evidence="3">Uncharacterized protein</fullName>
    </submittedName>
</protein>
<dbReference type="InParanoid" id="C5KCZ6"/>
<keyword evidence="4" id="KW-1185">Reference proteome</keyword>
<name>C5KCZ6_PERM5</name>
<dbReference type="Pfam" id="PF10274">
    <property type="entry name" value="ParcG"/>
    <property type="match status" value="1"/>
</dbReference>
<organism evidence="4">
    <name type="scientific">Perkinsus marinus (strain ATCC 50983 / TXsc)</name>
    <dbReference type="NCBI Taxonomy" id="423536"/>
    <lineage>
        <taxon>Eukaryota</taxon>
        <taxon>Sar</taxon>
        <taxon>Alveolata</taxon>
        <taxon>Perkinsozoa</taxon>
        <taxon>Perkinsea</taxon>
        <taxon>Perkinsida</taxon>
        <taxon>Perkinsidae</taxon>
        <taxon>Perkinsus</taxon>
    </lineage>
</organism>
<evidence type="ECO:0000256" key="2">
    <source>
        <dbReference type="SAM" id="MobiDB-lite"/>
    </source>
</evidence>
<dbReference type="Proteomes" id="UP000007800">
    <property type="component" value="Unassembled WGS sequence"/>
</dbReference>
<dbReference type="AlphaFoldDB" id="C5KCZ6"/>
<reference evidence="3 4" key="1">
    <citation type="submission" date="2008-07" db="EMBL/GenBank/DDBJ databases">
        <authorList>
            <person name="El-Sayed N."/>
            <person name="Caler E."/>
            <person name="Inman J."/>
            <person name="Amedeo P."/>
            <person name="Hass B."/>
            <person name="Wortman J."/>
        </authorList>
    </citation>
    <scope>NUCLEOTIDE SEQUENCE [LARGE SCALE GENOMIC DNA]</scope>
    <source>
        <strain evidence="4">ATCC 50983 / TXsc</strain>
    </source>
</reference>
<keyword evidence="1" id="KW-0175">Coiled coil</keyword>
<dbReference type="SUPFAM" id="SSF52047">
    <property type="entry name" value="RNI-like"/>
    <property type="match status" value="1"/>
</dbReference>
<dbReference type="InterPro" id="IPR016024">
    <property type="entry name" value="ARM-type_fold"/>
</dbReference>
<dbReference type="OrthoDB" id="120976at2759"/>
<dbReference type="EMBL" id="GG671995">
    <property type="protein sequence ID" value="EER17745.1"/>
    <property type="molecule type" value="Genomic_DNA"/>
</dbReference>
<feature type="region of interest" description="Disordered" evidence="2">
    <location>
        <begin position="73"/>
        <end position="95"/>
    </location>
</feature>